<dbReference type="RefSeq" id="WP_271435416.1">
    <property type="nucleotide sequence ID" value="NZ_CP073355.1"/>
</dbReference>
<protein>
    <submittedName>
        <fullName evidence="1">Uncharacterized protein</fullName>
    </submittedName>
</protein>
<dbReference type="EMBL" id="CP073355">
    <property type="protein sequence ID" value="URA10284.1"/>
    <property type="molecule type" value="Genomic_DNA"/>
</dbReference>
<keyword evidence="2" id="KW-1185">Reference proteome</keyword>
<dbReference type="Proteomes" id="UP001056539">
    <property type="component" value="Chromosome"/>
</dbReference>
<sequence>MIPRGVKALLVLSGLFFLFVIGFLLIEVRQDVLMTKREMRKTFQVMTQMETQLQELMMEKSKLSLTVLSSSVKAKPIGYRDVYRVELSSKDDVVQQVKKESLLEVCLSWIREKFPLSRMEI</sequence>
<accession>A0AAX3BE09</accession>
<name>A0AAX3BE09_9SPIR</name>
<reference evidence="1" key="1">
    <citation type="submission" date="2021-04" db="EMBL/GenBank/DDBJ databases">
        <authorList>
            <person name="Postec A."/>
        </authorList>
    </citation>
    <scope>NUCLEOTIDE SEQUENCE</scope>
    <source>
        <strain evidence="1">F1F22</strain>
    </source>
</reference>
<gene>
    <name evidence="1" type="ORF">KDW03_00315</name>
</gene>
<organism evidence="1 2">
    <name type="scientific">Thermospira aquatica</name>
    <dbReference type="NCBI Taxonomy" id="2828656"/>
    <lineage>
        <taxon>Bacteria</taxon>
        <taxon>Pseudomonadati</taxon>
        <taxon>Spirochaetota</taxon>
        <taxon>Spirochaetia</taxon>
        <taxon>Brevinematales</taxon>
        <taxon>Thermospiraceae</taxon>
        <taxon>Thermospira</taxon>
    </lineage>
</organism>
<evidence type="ECO:0000313" key="2">
    <source>
        <dbReference type="Proteomes" id="UP001056539"/>
    </source>
</evidence>
<evidence type="ECO:0000313" key="1">
    <source>
        <dbReference type="EMBL" id="URA10284.1"/>
    </source>
</evidence>
<dbReference type="AlphaFoldDB" id="A0AAX3BE09"/>
<reference evidence="1" key="2">
    <citation type="submission" date="2022-06" db="EMBL/GenBank/DDBJ databases">
        <title>Thermospira aquatica gen. nov., sp. nov.</title>
        <authorList>
            <person name="Ben Ali Gam Z."/>
            <person name="Labat M."/>
        </authorList>
    </citation>
    <scope>NUCLEOTIDE SEQUENCE</scope>
    <source>
        <strain evidence="1">F1F22</strain>
    </source>
</reference>
<proteinExistence type="predicted"/>
<dbReference type="KEGG" id="taqu:KDW03_00315"/>